<dbReference type="AlphaFoldDB" id="A0A6H5G074"/>
<organism evidence="1 2">
    <name type="scientific">Nesidiocoris tenuis</name>
    <dbReference type="NCBI Taxonomy" id="355587"/>
    <lineage>
        <taxon>Eukaryota</taxon>
        <taxon>Metazoa</taxon>
        <taxon>Ecdysozoa</taxon>
        <taxon>Arthropoda</taxon>
        <taxon>Hexapoda</taxon>
        <taxon>Insecta</taxon>
        <taxon>Pterygota</taxon>
        <taxon>Neoptera</taxon>
        <taxon>Paraneoptera</taxon>
        <taxon>Hemiptera</taxon>
        <taxon>Heteroptera</taxon>
        <taxon>Panheteroptera</taxon>
        <taxon>Cimicomorpha</taxon>
        <taxon>Miridae</taxon>
        <taxon>Dicyphina</taxon>
        <taxon>Nesidiocoris</taxon>
    </lineage>
</organism>
<protein>
    <submittedName>
        <fullName evidence="1">Uncharacterized protein</fullName>
    </submittedName>
</protein>
<keyword evidence="2" id="KW-1185">Reference proteome</keyword>
<accession>A0A6H5G074</accession>
<dbReference type="Proteomes" id="UP000479000">
    <property type="component" value="Unassembled WGS sequence"/>
</dbReference>
<evidence type="ECO:0000313" key="2">
    <source>
        <dbReference type="Proteomes" id="UP000479000"/>
    </source>
</evidence>
<dbReference type="EMBL" id="CADCXU010003570">
    <property type="protein sequence ID" value="CAA9995544.1"/>
    <property type="molecule type" value="Genomic_DNA"/>
</dbReference>
<reference evidence="1 2" key="1">
    <citation type="submission" date="2020-02" db="EMBL/GenBank/DDBJ databases">
        <authorList>
            <person name="Ferguson B K."/>
        </authorList>
    </citation>
    <scope>NUCLEOTIDE SEQUENCE [LARGE SCALE GENOMIC DNA]</scope>
</reference>
<evidence type="ECO:0000313" key="1">
    <source>
        <dbReference type="EMBL" id="CAA9995544.1"/>
    </source>
</evidence>
<sequence>MEHLESIQNVRVPIPTSYKLDNFTIFKRCLLGDTPQTQFGLETGSALAEKTGTTTYVPDCDHHAEPHSLFQMYLNHTLSWSSFRTTWSSSISSVPDSPASKALTPWT</sequence>
<name>A0A6H5G074_9HEMI</name>
<proteinExistence type="predicted"/>
<gene>
    <name evidence="1" type="ORF">NTEN_LOCUS2335</name>
</gene>